<evidence type="ECO:0000313" key="2">
    <source>
        <dbReference type="Proteomes" id="UP000645828"/>
    </source>
</evidence>
<accession>A0A811ZMY2</accession>
<organism evidence="1 2">
    <name type="scientific">Nyctereutes procyonoides</name>
    <name type="common">Raccoon dog</name>
    <name type="synonym">Canis procyonoides</name>
    <dbReference type="NCBI Taxonomy" id="34880"/>
    <lineage>
        <taxon>Eukaryota</taxon>
        <taxon>Metazoa</taxon>
        <taxon>Chordata</taxon>
        <taxon>Craniata</taxon>
        <taxon>Vertebrata</taxon>
        <taxon>Euteleostomi</taxon>
        <taxon>Mammalia</taxon>
        <taxon>Eutheria</taxon>
        <taxon>Laurasiatheria</taxon>
        <taxon>Carnivora</taxon>
        <taxon>Caniformia</taxon>
        <taxon>Canidae</taxon>
        <taxon>Nyctereutes</taxon>
    </lineage>
</organism>
<reference evidence="1" key="1">
    <citation type="submission" date="2020-12" db="EMBL/GenBank/DDBJ databases">
        <authorList>
            <consortium name="Molecular Ecology Group"/>
        </authorList>
    </citation>
    <scope>NUCLEOTIDE SEQUENCE</scope>
    <source>
        <strain evidence="1">TBG_1078</strain>
    </source>
</reference>
<name>A0A811ZMY2_NYCPR</name>
<keyword evidence="2" id="KW-1185">Reference proteome</keyword>
<dbReference type="Proteomes" id="UP000645828">
    <property type="component" value="Unassembled WGS sequence"/>
</dbReference>
<comment type="caution">
    <text evidence="1">The sequence shown here is derived from an EMBL/GenBank/DDBJ whole genome shotgun (WGS) entry which is preliminary data.</text>
</comment>
<proteinExistence type="predicted"/>
<sequence>MPRATKEQQTKSLGRPGPLQEEQLLPSWFKVENLISILSRCPEPGSLRVLLQPMPSPTSFPWWPVEADQGRRQPRGRIRVSCHHSGPGCRFGGTSMGRPPGQQSLTQMSLLLTQHHPHPLQFQEEKGEATRLLACKSLLQTSDLGLSSHLQSGEKNAHCTRSVAASDDIFTPQRKGLSLKLSSNYLGSKERTIDSAGWMEPQRFICGKLQSLNSAHSRNNSLYPLLSVGRDVEQHF</sequence>
<dbReference type="AlphaFoldDB" id="A0A811ZMY2"/>
<gene>
    <name evidence="1" type="ORF">NYPRO_LOCUS22810</name>
</gene>
<dbReference type="EMBL" id="CAJHUB010000769">
    <property type="protein sequence ID" value="CAD7690016.1"/>
    <property type="molecule type" value="Genomic_DNA"/>
</dbReference>
<evidence type="ECO:0000313" key="1">
    <source>
        <dbReference type="EMBL" id="CAD7690016.1"/>
    </source>
</evidence>
<protein>
    <submittedName>
        <fullName evidence="1">(raccoon dog) hypothetical protein</fullName>
    </submittedName>
</protein>